<protein>
    <submittedName>
        <fullName evidence="1">Uncharacterized protein</fullName>
    </submittedName>
</protein>
<dbReference type="EMBL" id="MN094788">
    <property type="protein sequence ID" value="QDH83500.1"/>
    <property type="molecule type" value="Genomic_DNA"/>
</dbReference>
<dbReference type="Pfam" id="PF19698">
    <property type="entry name" value="DUF6197"/>
    <property type="match status" value="1"/>
</dbReference>
<name>A0A514CSR1_9CAUD</name>
<reference evidence="1 2" key="1">
    <citation type="submission" date="2019-06" db="EMBL/GenBank/DDBJ databases">
        <authorList>
            <person name="Kincaid V.D."/>
            <person name="Fuller A."/>
            <person name="Hodges K."/>
            <person name="Bansal M."/>
            <person name="Essig J."/>
            <person name="Johnson A."/>
        </authorList>
    </citation>
    <scope>NUCLEOTIDE SEQUENCE [LARGE SCALE GENOMIC DNA]</scope>
</reference>
<sequence length="130" mass="14465">MSKTTLEILKEARQLLEKPESWIKGYYAAKRESDGRIQVLISEEIDGGKGVVVRAVGGTDPRADCFCMLGALQRAGALERNSEAEAVLRDAIKIKIGFHDQVHSFNDSPQRTHDEVLAVFDIAIQQEQLK</sequence>
<keyword evidence="2" id="KW-1185">Reference proteome</keyword>
<dbReference type="GeneID" id="56135957"/>
<dbReference type="InterPro" id="IPR045677">
    <property type="entry name" value="DUF6197"/>
</dbReference>
<dbReference type="KEGG" id="vg:56135957"/>
<proteinExistence type="predicted"/>
<accession>A0A514CSR1</accession>
<dbReference type="RefSeq" id="YP_009903681.1">
    <property type="nucleotide sequence ID" value="NC_049849.1"/>
</dbReference>
<dbReference type="Proteomes" id="UP000320799">
    <property type="component" value="Segment"/>
</dbReference>
<organism evidence="1 2">
    <name type="scientific">Achromobacter phage Motura</name>
    <dbReference type="NCBI Taxonomy" id="2591403"/>
    <lineage>
        <taxon>Viruses</taxon>
        <taxon>Duplodnaviria</taxon>
        <taxon>Heunggongvirae</taxon>
        <taxon>Uroviricota</taxon>
        <taxon>Caudoviricetes</taxon>
        <taxon>Moturavirus</taxon>
        <taxon>Moturavirus motura</taxon>
    </lineage>
</organism>
<evidence type="ECO:0000313" key="2">
    <source>
        <dbReference type="Proteomes" id="UP000320799"/>
    </source>
</evidence>
<evidence type="ECO:0000313" key="1">
    <source>
        <dbReference type="EMBL" id="QDH83500.1"/>
    </source>
</evidence>